<keyword evidence="1" id="KW-0732">Signal</keyword>
<comment type="caution">
    <text evidence="2">The sequence shown here is derived from an EMBL/GenBank/DDBJ whole genome shotgun (WGS) entry which is preliminary data.</text>
</comment>
<evidence type="ECO:0008006" key="4">
    <source>
        <dbReference type="Google" id="ProtNLM"/>
    </source>
</evidence>
<name>A0A1F4TMV2_UNCSA</name>
<dbReference type="Proteomes" id="UP000178951">
    <property type="component" value="Unassembled WGS sequence"/>
</dbReference>
<feature type="signal peptide" evidence="1">
    <location>
        <begin position="1"/>
        <end position="20"/>
    </location>
</feature>
<feature type="chain" id="PRO_5009514599" description="Cell surface protein SprA" evidence="1">
    <location>
        <begin position="21"/>
        <end position="1347"/>
    </location>
</feature>
<evidence type="ECO:0000313" key="2">
    <source>
        <dbReference type="EMBL" id="OGC33850.1"/>
    </source>
</evidence>
<gene>
    <name evidence="2" type="ORF">A2311_02705</name>
</gene>
<organism evidence="2 3">
    <name type="scientific">candidate division WOR-1 bacterium RIFOXYB2_FULL_48_7</name>
    <dbReference type="NCBI Taxonomy" id="1802583"/>
    <lineage>
        <taxon>Bacteria</taxon>
        <taxon>Bacillati</taxon>
        <taxon>Saganbacteria</taxon>
    </lineage>
</organism>
<accession>A0A1F4TMV2</accession>
<sequence>MKKLSLAVLFICLIATALLADSTYPQIDVSGYKKWENKKVDVDNMRNYFNALSQLGGYYPTYSGGPWQERLQLRILGQLSEDLSVSYDLEQQPETPEKYDVKVKYKNTELSFGDLSATYAGNEFVSTTKFLNGVMLTSKDSWYDLILVPSSKLKSQTQNLTSQRGAATRGPYNLGHGSIVENSEFIQLNGVPQIRNIDYTIDYFEGKITFKNILNETDEFKYSYEYTNVLDLFFPSLSKRDFFGFQSRLTIDPDTFGKPEPKEEPLVASARETFPTQTTMESDIQAEESSGNYRLKNFPVIKFSETLTFMGSRLKKNEDYIIRYETGEIKLMTRFLPTNDDPLSVEYKFHQTAIVTDNINGVGSRGPYRTKHGRIVPESERLEVDGRLMVRGLEYNLDYTKGEIMLGMSLGPTSQIKITYKYNVTALPTQAVSKFPRELKMGVTYLKESAKKGTTSPMTSVTEVYTGQDLINNQYTLNLKNRPTTTSEAVMTVTLKQGGASRTLSFESEYILPTTYLDPTTGLVVVTPECQLAYITDHSDPTDGYGTGTLFFFNNALNLTPTDEITVAYSYKKSIISNYSGVGNGSKGPYYLKNIREIVPGSETLRVWDQGSSVTTIYTRNASFDANAGDTGYSINYNKDNAYITFNNELATTKNFQVIFQYIAPTVTSGGDISQVALGLDGSFKIGDALKIETAYARSETDQVYYAQATIESFNGNGSKNYLLHSSTDIIDGSEQIYVNNNLLNRDIDYFISYTKPGQFNFYYITPATADAISVQYNYQSTAGVDVGGKVKTDYAFRLGAETKLLNDSLVINGTTKKIGFDFSPLGGTPIGPGSENDEYNINYHPQWQGFTAGYAYKVNKNPIGTTRTTFMRTYDNIVSLGLNPNGLAKIDLGYRYYASLDDPLGVDGLHNSDNEQNAFSLSLTPTEIQRGILTFNQRYDLRKTVSRTDTVDRGANISVATIDYYHWATDLKFTDRLTAGYDFQYNQPVTLGSLETEIGHNHTVDNSYNFNLDLTMLFLQKWNARVAVQNHDEMRTLPTPEAATSTKNETYHMDIVPHQTINAALDHNRQERSAYVSGGENPLSLRTAGSARYSPLNWFSVGLTGSKGETIPETGGANKTTNRSLGYDLDYMPLSFQLIKLQTRFALTNADQTAPLGSERVLTETDTFTQNYILNLNPLPILPLTFGLGIEDYKNVNNSVTSPVSTETQNSTMTAAFTLTLPRLPQLTLGGDYNQKITRNTKTGDSRPKTVTNLKASYQLTSWGTLSYDLTEERNQGEIQGGIIADLDLKKATHNISLNITFPVNNPVLSNFTLIASLKQVVYNNFKNSLDDFRASLLSFEGAMNF</sequence>
<evidence type="ECO:0000313" key="3">
    <source>
        <dbReference type="Proteomes" id="UP000178951"/>
    </source>
</evidence>
<proteinExistence type="predicted"/>
<dbReference type="EMBL" id="MEUF01000053">
    <property type="protein sequence ID" value="OGC33850.1"/>
    <property type="molecule type" value="Genomic_DNA"/>
</dbReference>
<protein>
    <recommendedName>
        <fullName evidence="4">Cell surface protein SprA</fullName>
    </recommendedName>
</protein>
<dbReference type="STRING" id="1802583.A2311_02705"/>
<reference evidence="2 3" key="1">
    <citation type="journal article" date="2016" name="Nat. Commun.">
        <title>Thousands of microbial genomes shed light on interconnected biogeochemical processes in an aquifer system.</title>
        <authorList>
            <person name="Anantharaman K."/>
            <person name="Brown C.T."/>
            <person name="Hug L.A."/>
            <person name="Sharon I."/>
            <person name="Castelle C.J."/>
            <person name="Probst A.J."/>
            <person name="Thomas B.C."/>
            <person name="Singh A."/>
            <person name="Wilkins M.J."/>
            <person name="Karaoz U."/>
            <person name="Brodie E.L."/>
            <person name="Williams K.H."/>
            <person name="Hubbard S.S."/>
            <person name="Banfield J.F."/>
        </authorList>
    </citation>
    <scope>NUCLEOTIDE SEQUENCE [LARGE SCALE GENOMIC DNA]</scope>
</reference>
<evidence type="ECO:0000256" key="1">
    <source>
        <dbReference type="SAM" id="SignalP"/>
    </source>
</evidence>